<dbReference type="RefSeq" id="WP_310301442.1">
    <property type="nucleotide sequence ID" value="NZ_BAAAPS010000008.1"/>
</dbReference>
<dbReference type="Proteomes" id="UP001183648">
    <property type="component" value="Unassembled WGS sequence"/>
</dbReference>
<keyword evidence="2" id="KW-1185">Reference proteome</keyword>
<dbReference type="Pfam" id="PF11066">
    <property type="entry name" value="DUF2867"/>
    <property type="match status" value="1"/>
</dbReference>
<gene>
    <name evidence="1" type="ORF">J2S63_001789</name>
</gene>
<name>A0ABU2BUC6_9ACTN</name>
<accession>A0ABU2BUC6</accession>
<reference evidence="1 2" key="1">
    <citation type="submission" date="2023-07" db="EMBL/GenBank/DDBJ databases">
        <title>Sequencing the genomes of 1000 actinobacteria strains.</title>
        <authorList>
            <person name="Klenk H.-P."/>
        </authorList>
    </citation>
    <scope>NUCLEOTIDE SEQUENCE [LARGE SCALE GENOMIC DNA]</scope>
    <source>
        <strain evidence="1 2">DSM 19426</strain>
    </source>
</reference>
<organism evidence="1 2">
    <name type="scientific">Nocardioides marmoribigeumensis</name>
    <dbReference type="NCBI Taxonomy" id="433649"/>
    <lineage>
        <taxon>Bacteria</taxon>
        <taxon>Bacillati</taxon>
        <taxon>Actinomycetota</taxon>
        <taxon>Actinomycetes</taxon>
        <taxon>Propionibacteriales</taxon>
        <taxon>Nocardioidaceae</taxon>
        <taxon>Nocardioides</taxon>
    </lineage>
</organism>
<dbReference type="InterPro" id="IPR023393">
    <property type="entry name" value="START-like_dom_sf"/>
</dbReference>
<dbReference type="Gene3D" id="3.30.530.20">
    <property type="match status" value="1"/>
</dbReference>
<dbReference type="EMBL" id="JAVDYG010000001">
    <property type="protein sequence ID" value="MDR7362236.1"/>
    <property type="molecule type" value="Genomic_DNA"/>
</dbReference>
<sequence>MDPSRAITEHRARPVAAAAGVVWDTVMSVGGPGGWGLLDPAWRLRGRLDEAVGGPGMRGRPRRRLKVGDAVDLWRVEELTPGEALVLRTEARMPGTAWMRLQVMPLSADRTLLTQDVVFEPGGPFGIPGRLMWFAELPGHKLVFASMVRDLARDAERRHAEAGR</sequence>
<evidence type="ECO:0000313" key="2">
    <source>
        <dbReference type="Proteomes" id="UP001183648"/>
    </source>
</evidence>
<evidence type="ECO:0008006" key="3">
    <source>
        <dbReference type="Google" id="ProtNLM"/>
    </source>
</evidence>
<dbReference type="SUPFAM" id="SSF55961">
    <property type="entry name" value="Bet v1-like"/>
    <property type="match status" value="1"/>
</dbReference>
<comment type="caution">
    <text evidence="1">The sequence shown here is derived from an EMBL/GenBank/DDBJ whole genome shotgun (WGS) entry which is preliminary data.</text>
</comment>
<protein>
    <recommendedName>
        <fullName evidence="3">SRPBCC family protein</fullName>
    </recommendedName>
</protein>
<dbReference type="InterPro" id="IPR021295">
    <property type="entry name" value="DUF2867"/>
</dbReference>
<evidence type="ECO:0000313" key="1">
    <source>
        <dbReference type="EMBL" id="MDR7362236.1"/>
    </source>
</evidence>
<proteinExistence type="predicted"/>